<name>A0A1I7SZ15_9PELO</name>
<dbReference type="eggNOG" id="ENOG502QQ2D">
    <property type="taxonomic scope" value="Eukaryota"/>
</dbReference>
<accession>A0A1I7SZ15</accession>
<evidence type="ECO:0000313" key="2">
    <source>
        <dbReference type="Proteomes" id="UP000095282"/>
    </source>
</evidence>
<protein>
    <submittedName>
        <fullName evidence="3">QLQ domain-containing protein</fullName>
    </submittedName>
</protein>
<proteinExistence type="predicted"/>
<evidence type="ECO:0000313" key="3">
    <source>
        <dbReference type="WBParaSite" id="Csp11.Scaffold37.g191.t1"/>
    </source>
</evidence>
<keyword evidence="2" id="KW-1185">Reference proteome</keyword>
<evidence type="ECO:0000256" key="1">
    <source>
        <dbReference type="SAM" id="MobiDB-lite"/>
    </source>
</evidence>
<reference evidence="3" key="1">
    <citation type="submission" date="2016-11" db="UniProtKB">
        <authorList>
            <consortium name="WormBaseParasite"/>
        </authorList>
    </citation>
    <scope>IDENTIFICATION</scope>
</reference>
<sequence length="375" mass="42000">MDVATRKRVMSSNLDGPAAKVQASMPEPPPSFSDLLFLNTLNGLNVTEPSQRLPFIEDIISRLQWLKQYYQQNEPFARRPPPPDKSPNSREPHKSLDHQQMKKCLEKDREMLSNMSKMISLAAQGPPILPPKMMPPPPPPPPVVQIEVKKTTAPTTSVTATISATPSQPPAPPPVLTPQQPKKQVEKKVVPQQSPPPQYPFNPARFAQNAEEMMLDLQEKQRKLLSYISAAHGGKVTDEVLHDYLRHPFVLLKENGTVRKQQNPFYHLMAQNPQMKMMGPNPSVILKPENSKPTTPIPAPPVLLPQVELPMNIKKESSPSEDKVSPPPQLPLQVPFAMPVTRKCNQWSVVSMALPLRLLCRCFQTPCRCQPMPAM</sequence>
<dbReference type="Proteomes" id="UP000095282">
    <property type="component" value="Unplaced"/>
</dbReference>
<feature type="region of interest" description="Disordered" evidence="1">
    <location>
        <begin position="74"/>
        <end position="100"/>
    </location>
</feature>
<dbReference type="AlphaFoldDB" id="A0A1I7SZ15"/>
<organism evidence="2 3">
    <name type="scientific">Caenorhabditis tropicalis</name>
    <dbReference type="NCBI Taxonomy" id="1561998"/>
    <lineage>
        <taxon>Eukaryota</taxon>
        <taxon>Metazoa</taxon>
        <taxon>Ecdysozoa</taxon>
        <taxon>Nematoda</taxon>
        <taxon>Chromadorea</taxon>
        <taxon>Rhabditida</taxon>
        <taxon>Rhabditina</taxon>
        <taxon>Rhabditomorpha</taxon>
        <taxon>Rhabditoidea</taxon>
        <taxon>Rhabditidae</taxon>
        <taxon>Peloderinae</taxon>
        <taxon>Caenorhabditis</taxon>
    </lineage>
</organism>
<feature type="region of interest" description="Disordered" evidence="1">
    <location>
        <begin position="161"/>
        <end position="184"/>
    </location>
</feature>
<dbReference type="WBParaSite" id="Csp11.Scaffold37.g191.t1">
    <property type="protein sequence ID" value="Csp11.Scaffold37.g191.t1"/>
    <property type="gene ID" value="Csp11.Scaffold37.g191"/>
</dbReference>
<feature type="compositionally biased region" description="Basic and acidic residues" evidence="1">
    <location>
        <begin position="87"/>
        <end position="100"/>
    </location>
</feature>
<feature type="compositionally biased region" description="Pro residues" evidence="1">
    <location>
        <begin position="167"/>
        <end position="176"/>
    </location>
</feature>
<feature type="region of interest" description="Disordered" evidence="1">
    <location>
        <begin position="1"/>
        <end position="27"/>
    </location>
</feature>